<name>A0A1M4VI22_9BACT</name>
<feature type="transmembrane region" description="Helical" evidence="1">
    <location>
        <begin position="120"/>
        <end position="149"/>
    </location>
</feature>
<dbReference type="STRING" id="1121884.SAMN02745131_00861"/>
<sequence length="457" mass="52476">MQYLTIWDLVLTPIYLFILIALAKNQRDKRYPVGHPLRKYYLPGLYVKFGGAIFIALVYQFYYGGGDTFNFFHHSQVINSALDDSVSNWLDLLFRRSPDVNPQLYKYTSQLEWYNDRSSYFVAIFGSIFGLFNGTSYIPIALLFAYFSFTGVWAMYRTFVNLYPKLHKELAIAFLFIPSTFVWGSAMFKDTVCMFGLGWLTYTTFRIFVNRDFSIKNLLMLGVSFYLIAVIKLYILLAFLPALALWLLLTYSHKIKTIGLRWMVNLLFVAITVGGFFFLSKRFASEMNKYSLENVASTAAETRGWIAYSSGDEGSAYDLGAFDPSLLGMLTKFPQAVVVTLFRPFIWESKKIIVLLSGLEALLFLYFTLKVIAKRKTRIFSMVIKDPNLSFCLVFSIIFAFAVGISSYNFGALSRYKIPCLPFYAASLIILYYNFEIPTVLYKKSYLKSSKNKSALT</sequence>
<reference evidence="2 3" key="1">
    <citation type="submission" date="2016-11" db="EMBL/GenBank/DDBJ databases">
        <authorList>
            <person name="Jaros S."/>
            <person name="Januszkiewicz K."/>
            <person name="Wedrychowicz H."/>
        </authorList>
    </citation>
    <scope>NUCLEOTIDE SEQUENCE [LARGE SCALE GENOMIC DNA]</scope>
    <source>
        <strain evidence="2 3">DSM 18119</strain>
    </source>
</reference>
<proteinExistence type="predicted"/>
<accession>A0A1M4VI22</accession>
<dbReference type="EMBL" id="FQUU01000003">
    <property type="protein sequence ID" value="SHE68473.1"/>
    <property type="molecule type" value="Genomic_DNA"/>
</dbReference>
<keyword evidence="1" id="KW-0812">Transmembrane</keyword>
<feature type="transmembrane region" description="Helical" evidence="1">
    <location>
        <begin position="44"/>
        <end position="62"/>
    </location>
</feature>
<feature type="transmembrane region" description="Helical" evidence="1">
    <location>
        <begin position="6"/>
        <end position="23"/>
    </location>
</feature>
<dbReference type="AlphaFoldDB" id="A0A1M4VI22"/>
<evidence type="ECO:0000256" key="1">
    <source>
        <dbReference type="SAM" id="Phobius"/>
    </source>
</evidence>
<keyword evidence="3" id="KW-1185">Reference proteome</keyword>
<feature type="transmembrane region" description="Helical" evidence="1">
    <location>
        <begin position="260"/>
        <end position="279"/>
    </location>
</feature>
<evidence type="ECO:0000313" key="2">
    <source>
        <dbReference type="EMBL" id="SHE68473.1"/>
    </source>
</evidence>
<keyword evidence="1" id="KW-0472">Membrane</keyword>
<dbReference type="RefSeq" id="WP_072834009.1">
    <property type="nucleotide sequence ID" value="NZ_FQUU01000003.1"/>
</dbReference>
<evidence type="ECO:0008006" key="4">
    <source>
        <dbReference type="Google" id="ProtNLM"/>
    </source>
</evidence>
<feature type="transmembrane region" description="Helical" evidence="1">
    <location>
        <begin position="352"/>
        <end position="369"/>
    </location>
</feature>
<keyword evidence="1" id="KW-1133">Transmembrane helix</keyword>
<dbReference type="Proteomes" id="UP000184048">
    <property type="component" value="Unassembled WGS sequence"/>
</dbReference>
<organism evidence="2 3">
    <name type="scientific">Flavisolibacter ginsengisoli DSM 18119</name>
    <dbReference type="NCBI Taxonomy" id="1121884"/>
    <lineage>
        <taxon>Bacteria</taxon>
        <taxon>Pseudomonadati</taxon>
        <taxon>Bacteroidota</taxon>
        <taxon>Chitinophagia</taxon>
        <taxon>Chitinophagales</taxon>
        <taxon>Chitinophagaceae</taxon>
        <taxon>Flavisolibacter</taxon>
    </lineage>
</organism>
<protein>
    <recommendedName>
        <fullName evidence="4">Dolichyl-phosphate-mannose-protein mannosyltransferase</fullName>
    </recommendedName>
</protein>
<feature type="transmembrane region" description="Helical" evidence="1">
    <location>
        <begin position="223"/>
        <end position="248"/>
    </location>
</feature>
<feature type="transmembrane region" description="Helical" evidence="1">
    <location>
        <begin position="389"/>
        <end position="410"/>
    </location>
</feature>
<feature type="transmembrane region" description="Helical" evidence="1">
    <location>
        <begin position="170"/>
        <end position="188"/>
    </location>
</feature>
<dbReference type="OrthoDB" id="3862418at2"/>
<gene>
    <name evidence="2" type="ORF">SAMN02745131_00861</name>
</gene>
<evidence type="ECO:0000313" key="3">
    <source>
        <dbReference type="Proteomes" id="UP000184048"/>
    </source>
</evidence>
<feature type="transmembrane region" description="Helical" evidence="1">
    <location>
        <begin position="416"/>
        <end position="435"/>
    </location>
</feature>